<evidence type="ECO:0000256" key="3">
    <source>
        <dbReference type="ARBA" id="ARBA00022825"/>
    </source>
</evidence>
<evidence type="ECO:0000259" key="6">
    <source>
        <dbReference type="PROSITE" id="PS50240"/>
    </source>
</evidence>
<keyword evidence="2 5" id="KW-0378">Hydrolase</keyword>
<dbReference type="CDD" id="cd00190">
    <property type="entry name" value="Tryp_SPc"/>
    <property type="match status" value="1"/>
</dbReference>
<dbReference type="PANTHER" id="PTHR24252:SF7">
    <property type="entry name" value="HYALIN"/>
    <property type="match status" value="1"/>
</dbReference>
<dbReference type="GO" id="GO:0005615">
    <property type="term" value="C:extracellular space"/>
    <property type="evidence" value="ECO:0000318"/>
    <property type="project" value="GO_Central"/>
</dbReference>
<evidence type="ECO:0000313" key="8">
    <source>
        <dbReference type="Proteomes" id="UP000002280"/>
    </source>
</evidence>
<keyword evidence="3 5" id="KW-0720">Serine protease</keyword>
<dbReference type="Pfam" id="PF00089">
    <property type="entry name" value="Trypsin"/>
    <property type="match status" value="1"/>
</dbReference>
<dbReference type="Proteomes" id="UP000002280">
    <property type="component" value="Chromosome 6"/>
</dbReference>
<dbReference type="InterPro" id="IPR033116">
    <property type="entry name" value="TRYPSIN_SER"/>
</dbReference>
<evidence type="ECO:0000256" key="1">
    <source>
        <dbReference type="ARBA" id="ARBA00022670"/>
    </source>
</evidence>
<dbReference type="PROSITE" id="PS00135">
    <property type="entry name" value="TRYPSIN_SER"/>
    <property type="match status" value="1"/>
</dbReference>
<reference evidence="7" key="2">
    <citation type="submission" date="2025-08" db="UniProtKB">
        <authorList>
            <consortium name="Ensembl"/>
        </authorList>
    </citation>
    <scope>IDENTIFICATION</scope>
</reference>
<evidence type="ECO:0000313" key="7">
    <source>
        <dbReference type="Ensembl" id="ENSMODP00000001256.4"/>
    </source>
</evidence>
<dbReference type="InterPro" id="IPR018114">
    <property type="entry name" value="TRYPSIN_HIS"/>
</dbReference>
<dbReference type="Gene3D" id="2.40.10.10">
    <property type="entry name" value="Trypsin-like serine proteases"/>
    <property type="match status" value="2"/>
</dbReference>
<protein>
    <recommendedName>
        <fullName evidence="6">Peptidase S1 domain-containing protein</fullName>
    </recommendedName>
</protein>
<dbReference type="GO" id="GO:0004252">
    <property type="term" value="F:serine-type endopeptidase activity"/>
    <property type="evidence" value="ECO:0000318"/>
    <property type="project" value="GO_Central"/>
</dbReference>
<dbReference type="eggNOG" id="KOG3627">
    <property type="taxonomic scope" value="Eukaryota"/>
</dbReference>
<feature type="domain" description="Peptidase S1" evidence="6">
    <location>
        <begin position="46"/>
        <end position="289"/>
    </location>
</feature>
<keyword evidence="4" id="KW-1015">Disulfide bond</keyword>
<evidence type="ECO:0000256" key="4">
    <source>
        <dbReference type="ARBA" id="ARBA00023157"/>
    </source>
</evidence>
<reference evidence="7 8" key="1">
    <citation type="journal article" date="2007" name="Nature">
        <title>Genome of the marsupial Monodelphis domestica reveals innovation in non-coding sequences.</title>
        <authorList>
            <person name="Mikkelsen T.S."/>
            <person name="Wakefield M.J."/>
            <person name="Aken B."/>
            <person name="Amemiya C.T."/>
            <person name="Chang J.L."/>
            <person name="Duke S."/>
            <person name="Garber M."/>
            <person name="Gentles A.J."/>
            <person name="Goodstadt L."/>
            <person name="Heger A."/>
            <person name="Jurka J."/>
            <person name="Kamal M."/>
            <person name="Mauceli E."/>
            <person name="Searle S.M."/>
            <person name="Sharpe T."/>
            <person name="Baker M.L."/>
            <person name="Batzer M.A."/>
            <person name="Benos P.V."/>
            <person name="Belov K."/>
            <person name="Clamp M."/>
            <person name="Cook A."/>
            <person name="Cuff J."/>
            <person name="Das R."/>
            <person name="Davidow L."/>
            <person name="Deakin J.E."/>
            <person name="Fazzari M.J."/>
            <person name="Glass J.L."/>
            <person name="Grabherr M."/>
            <person name="Greally J.M."/>
            <person name="Gu W."/>
            <person name="Hore T.A."/>
            <person name="Huttley G.A."/>
            <person name="Kleber M."/>
            <person name="Jirtle R.L."/>
            <person name="Koina E."/>
            <person name="Lee J.T."/>
            <person name="Mahony S."/>
            <person name="Marra M.A."/>
            <person name="Miller R.D."/>
            <person name="Nicholls R.D."/>
            <person name="Oda M."/>
            <person name="Papenfuss A.T."/>
            <person name="Parra Z.E."/>
            <person name="Pollock D.D."/>
            <person name="Ray D.A."/>
            <person name="Schein J.E."/>
            <person name="Speed T.P."/>
            <person name="Thompson K."/>
            <person name="VandeBerg J.L."/>
            <person name="Wade C.M."/>
            <person name="Walker J.A."/>
            <person name="Waters P.D."/>
            <person name="Webber C."/>
            <person name="Weidman J.R."/>
            <person name="Xie X."/>
            <person name="Zody M.C."/>
            <person name="Baldwin J."/>
            <person name="Abdouelleil A."/>
            <person name="Abdulkadir J."/>
            <person name="Abebe A."/>
            <person name="Abera B."/>
            <person name="Abreu J."/>
            <person name="Acer S.C."/>
            <person name="Aftuck L."/>
            <person name="Alexander A."/>
            <person name="An P."/>
            <person name="Anderson E."/>
            <person name="Anderson S."/>
            <person name="Arachi H."/>
            <person name="Azer M."/>
            <person name="Bachantsang P."/>
            <person name="Barry A."/>
            <person name="Bayul T."/>
            <person name="Berlin A."/>
            <person name="Bessette D."/>
            <person name="Bloom T."/>
            <person name="Bloom T."/>
            <person name="Boguslavskiy L."/>
            <person name="Bonnet C."/>
            <person name="Boukhgalter B."/>
            <person name="Bourzgui I."/>
            <person name="Brown A."/>
            <person name="Cahill P."/>
            <person name="Channer S."/>
            <person name="Cheshatsang Y."/>
            <person name="Chuda L."/>
            <person name="Citroen M."/>
            <person name="Collymore A."/>
            <person name="Cooke P."/>
            <person name="Costello M."/>
            <person name="D'Aco K."/>
            <person name="Daza R."/>
            <person name="De Haan G."/>
            <person name="DeGray S."/>
            <person name="DeMaso C."/>
            <person name="Dhargay N."/>
            <person name="Dooley K."/>
            <person name="Dooley E."/>
            <person name="Doricent M."/>
            <person name="Dorje P."/>
            <person name="Dorjee K."/>
            <person name="Dupes A."/>
            <person name="Elong R."/>
            <person name="Falk J."/>
            <person name="Farina A."/>
            <person name="Faro S."/>
            <person name="Ferguson D."/>
            <person name="Fisher S."/>
            <person name="Foley C.D."/>
            <person name="Franke A."/>
            <person name="Friedrich D."/>
            <person name="Gadbois L."/>
            <person name="Gearin G."/>
            <person name="Gearin C.R."/>
            <person name="Giannoukos G."/>
            <person name="Goode T."/>
            <person name="Graham J."/>
            <person name="Grandbois E."/>
            <person name="Grewal S."/>
            <person name="Gyaltsen K."/>
            <person name="Hafez N."/>
            <person name="Hagos B."/>
            <person name="Hall J."/>
            <person name="Henson C."/>
            <person name="Hollinger A."/>
            <person name="Honan T."/>
            <person name="Huard M.D."/>
            <person name="Hughes L."/>
            <person name="Hurhula B."/>
            <person name="Husby M.E."/>
            <person name="Kamat A."/>
            <person name="Kanga B."/>
            <person name="Kashin S."/>
            <person name="Khazanovich D."/>
            <person name="Kisner P."/>
            <person name="Lance K."/>
            <person name="Lara M."/>
            <person name="Lee W."/>
            <person name="Lennon N."/>
            <person name="Letendre F."/>
            <person name="LeVine R."/>
            <person name="Lipovsky A."/>
            <person name="Liu X."/>
            <person name="Liu J."/>
            <person name="Liu S."/>
            <person name="Lokyitsang T."/>
            <person name="Lokyitsang Y."/>
            <person name="Lubonja R."/>
            <person name="Lui A."/>
            <person name="MacDonald P."/>
            <person name="Magnisalis V."/>
            <person name="Maru K."/>
            <person name="Matthews C."/>
            <person name="McCusker W."/>
            <person name="McDonough S."/>
            <person name="Mehta T."/>
            <person name="Meldrim J."/>
            <person name="Meneus L."/>
            <person name="Mihai O."/>
            <person name="Mihalev A."/>
            <person name="Mihova T."/>
            <person name="Mittelman R."/>
            <person name="Mlenga V."/>
            <person name="Montmayeur A."/>
            <person name="Mulrain L."/>
            <person name="Navidi A."/>
            <person name="Naylor J."/>
            <person name="Negash T."/>
            <person name="Nguyen T."/>
            <person name="Nguyen N."/>
            <person name="Nicol R."/>
            <person name="Norbu C."/>
            <person name="Norbu N."/>
            <person name="Novod N."/>
            <person name="O'Neill B."/>
            <person name="Osman S."/>
            <person name="Markiewicz E."/>
            <person name="Oyono O.L."/>
            <person name="Patti C."/>
            <person name="Phunkhang P."/>
            <person name="Pierre F."/>
            <person name="Priest M."/>
            <person name="Raghuraman S."/>
            <person name="Rege F."/>
            <person name="Reyes R."/>
            <person name="Rise C."/>
            <person name="Rogov P."/>
            <person name="Ross K."/>
            <person name="Ryan E."/>
            <person name="Settipalli S."/>
            <person name="Shea T."/>
            <person name="Sherpa N."/>
            <person name="Shi L."/>
            <person name="Shih D."/>
            <person name="Sparrow T."/>
            <person name="Spaulding J."/>
            <person name="Stalker J."/>
            <person name="Stange-Thomann N."/>
            <person name="Stavropoulos S."/>
            <person name="Stone C."/>
            <person name="Strader C."/>
            <person name="Tesfaye S."/>
            <person name="Thomson T."/>
            <person name="Thoulutsang Y."/>
            <person name="Thoulutsang D."/>
            <person name="Topham K."/>
            <person name="Topping I."/>
            <person name="Tsamla T."/>
            <person name="Vassiliev H."/>
            <person name="Vo A."/>
            <person name="Wangchuk T."/>
            <person name="Wangdi T."/>
            <person name="Weiand M."/>
            <person name="Wilkinson J."/>
            <person name="Wilson A."/>
            <person name="Yadav S."/>
            <person name="Young G."/>
            <person name="Yu Q."/>
            <person name="Zembek L."/>
            <person name="Zhong D."/>
            <person name="Zimmer A."/>
            <person name="Zwirko Z."/>
            <person name="Jaffe D.B."/>
            <person name="Alvarez P."/>
            <person name="Brockman W."/>
            <person name="Butler J."/>
            <person name="Chin C."/>
            <person name="Gnerre S."/>
            <person name="MacCallum I."/>
            <person name="Graves J.A."/>
            <person name="Ponting C.P."/>
            <person name="Breen M."/>
            <person name="Samollow P.B."/>
            <person name="Lander E.S."/>
            <person name="Lindblad-Toh K."/>
        </authorList>
    </citation>
    <scope>NUCLEOTIDE SEQUENCE [LARGE SCALE GENOMIC DNA]</scope>
</reference>
<dbReference type="PROSITE" id="PS00134">
    <property type="entry name" value="TRYPSIN_HIS"/>
    <property type="match status" value="1"/>
</dbReference>
<dbReference type="SUPFAM" id="SSF50494">
    <property type="entry name" value="Trypsin-like serine proteases"/>
    <property type="match status" value="1"/>
</dbReference>
<dbReference type="InParanoid" id="F6YRF8"/>
<dbReference type="MEROPS" id="S01.075"/>
<organism evidence="7 8">
    <name type="scientific">Monodelphis domestica</name>
    <name type="common">Gray short-tailed opossum</name>
    <dbReference type="NCBI Taxonomy" id="13616"/>
    <lineage>
        <taxon>Eukaryota</taxon>
        <taxon>Metazoa</taxon>
        <taxon>Chordata</taxon>
        <taxon>Craniata</taxon>
        <taxon>Vertebrata</taxon>
        <taxon>Euteleostomi</taxon>
        <taxon>Mammalia</taxon>
        <taxon>Metatheria</taxon>
        <taxon>Didelphimorphia</taxon>
        <taxon>Didelphidae</taxon>
        <taxon>Monodelphis</taxon>
    </lineage>
</organism>
<dbReference type="GO" id="GO:0006508">
    <property type="term" value="P:proteolysis"/>
    <property type="evidence" value="ECO:0000318"/>
    <property type="project" value="GO_Central"/>
</dbReference>
<dbReference type="AlphaFoldDB" id="F6YRF8"/>
<dbReference type="PANTHER" id="PTHR24252">
    <property type="entry name" value="ACROSIN-RELATED"/>
    <property type="match status" value="1"/>
</dbReference>
<dbReference type="STRING" id="13616.ENSMODP00000001256"/>
<dbReference type="InterPro" id="IPR001314">
    <property type="entry name" value="Peptidase_S1A"/>
</dbReference>
<dbReference type="Ensembl" id="ENSMODT00000001283.4">
    <property type="protein sequence ID" value="ENSMODP00000001256.4"/>
    <property type="gene ID" value="ENSMODG00000001060.4"/>
</dbReference>
<name>F6YRF8_MONDO</name>
<dbReference type="SMART" id="SM00020">
    <property type="entry name" value="Tryp_SPc"/>
    <property type="match status" value="1"/>
</dbReference>
<dbReference type="PRINTS" id="PR00722">
    <property type="entry name" value="CHYMOTRYPSIN"/>
</dbReference>
<proteinExistence type="predicted"/>
<dbReference type="InterPro" id="IPR009003">
    <property type="entry name" value="Peptidase_S1_PA"/>
</dbReference>
<evidence type="ECO:0000256" key="2">
    <source>
        <dbReference type="ARBA" id="ARBA00022801"/>
    </source>
</evidence>
<dbReference type="InterPro" id="IPR043504">
    <property type="entry name" value="Peptidase_S1_PA_chymotrypsin"/>
</dbReference>
<dbReference type="Bgee" id="ENSMODG00000001060">
    <property type="expression patterns" value="Expressed in extraembryonic membrane and 8 other cell types or tissues"/>
</dbReference>
<dbReference type="InterPro" id="IPR001254">
    <property type="entry name" value="Trypsin_dom"/>
</dbReference>
<dbReference type="PROSITE" id="PS50240">
    <property type="entry name" value="TRYPSIN_DOM"/>
    <property type="match status" value="1"/>
</dbReference>
<dbReference type="GeneTree" id="ENSGT00940000155138"/>
<accession>F6YRF8</accession>
<dbReference type="HOGENOM" id="CLU_006842_0_4_1"/>
<dbReference type="OMA" id="THAPEVQ"/>
<keyword evidence="1 5" id="KW-0645">Protease</keyword>
<dbReference type="FunFam" id="2.40.10.10:FF:000039">
    <property type="entry name" value="Brain-specific serine protease 4"/>
    <property type="match status" value="1"/>
</dbReference>
<evidence type="ECO:0000256" key="5">
    <source>
        <dbReference type="RuleBase" id="RU363034"/>
    </source>
</evidence>
<sequence>MSLLVTASPHLGTRTHNGSSIPTVIKGEQKSPWNLVCGRPPLSLRVIGGENAREGKWPWHASLRRFKQHICGATLISHSWLLTAAHCIPRRLNATQFSVLLGSYHLDSPSPHALEQKVRQIIQHPAYTHLDESGGDIALIQLSEPVPFSENILPICLPGVSSALPSGTSCWVTGWGNIEEGVPLPAPQILQQAQLSLLSWETCETLYHQDSHRPLKVPVIEYDMICAGSEEGTADSCQGDSGGPLSCQLKDRWVLGGVVSWGEVCGAPNRPGVYANVSAFIPWIITHAPEVQQNLVPSSASFYGYPESSILLGLFLMIAECLLIGL</sequence>
<keyword evidence="8" id="KW-1185">Reference proteome</keyword>
<reference evidence="7" key="3">
    <citation type="submission" date="2025-09" db="UniProtKB">
        <authorList>
            <consortium name="Ensembl"/>
        </authorList>
    </citation>
    <scope>IDENTIFICATION</scope>
</reference>